<evidence type="ECO:0000256" key="1">
    <source>
        <dbReference type="SAM" id="MobiDB-lite"/>
    </source>
</evidence>
<dbReference type="Proteomes" id="UP000217257">
    <property type="component" value="Chromosome"/>
</dbReference>
<evidence type="ECO:0000256" key="2">
    <source>
        <dbReference type="SAM" id="SignalP"/>
    </source>
</evidence>
<evidence type="ECO:0000313" key="3">
    <source>
        <dbReference type="EMBL" id="ATB36412.1"/>
    </source>
</evidence>
<reference evidence="3 4" key="1">
    <citation type="submission" date="2017-06" db="EMBL/GenBank/DDBJ databases">
        <title>Sequencing and comparative analysis of myxobacterial genomes.</title>
        <authorList>
            <person name="Rupp O."/>
            <person name="Goesmann A."/>
            <person name="Sogaard-Andersen L."/>
        </authorList>
    </citation>
    <scope>NUCLEOTIDE SEQUENCE [LARGE SCALE GENOMIC DNA]</scope>
    <source>
        <strain evidence="3 4">DSM 52655</strain>
    </source>
</reference>
<dbReference type="KEGG" id="cfus:CYFUS_001826"/>
<dbReference type="SUPFAM" id="SSF48452">
    <property type="entry name" value="TPR-like"/>
    <property type="match status" value="1"/>
</dbReference>
<dbReference type="InterPro" id="IPR011990">
    <property type="entry name" value="TPR-like_helical_dom_sf"/>
</dbReference>
<feature type="compositionally biased region" description="Basic and acidic residues" evidence="1">
    <location>
        <begin position="128"/>
        <end position="144"/>
    </location>
</feature>
<evidence type="ECO:0000313" key="4">
    <source>
        <dbReference type="Proteomes" id="UP000217257"/>
    </source>
</evidence>
<name>A0A250IYV3_9BACT</name>
<dbReference type="EMBL" id="CP022098">
    <property type="protein sequence ID" value="ATB36412.1"/>
    <property type="molecule type" value="Genomic_DNA"/>
</dbReference>
<feature type="region of interest" description="Disordered" evidence="1">
    <location>
        <begin position="128"/>
        <end position="149"/>
    </location>
</feature>
<dbReference type="Gene3D" id="1.25.40.10">
    <property type="entry name" value="Tetratricopeptide repeat domain"/>
    <property type="match status" value="1"/>
</dbReference>
<proteinExistence type="predicted"/>
<organism evidence="3 4">
    <name type="scientific">Cystobacter fuscus</name>
    <dbReference type="NCBI Taxonomy" id="43"/>
    <lineage>
        <taxon>Bacteria</taxon>
        <taxon>Pseudomonadati</taxon>
        <taxon>Myxococcota</taxon>
        <taxon>Myxococcia</taxon>
        <taxon>Myxococcales</taxon>
        <taxon>Cystobacterineae</taxon>
        <taxon>Archangiaceae</taxon>
        <taxon>Cystobacter</taxon>
    </lineage>
</organism>
<feature type="signal peptide" evidence="2">
    <location>
        <begin position="1"/>
        <end position="20"/>
    </location>
</feature>
<accession>A0A250IYV3</accession>
<dbReference type="AlphaFoldDB" id="A0A250IYV3"/>
<dbReference type="RefSeq" id="WP_157758350.1">
    <property type="nucleotide sequence ID" value="NZ_CP022098.1"/>
</dbReference>
<gene>
    <name evidence="3" type="ORF">CYFUS_001826</name>
</gene>
<evidence type="ECO:0008006" key="5">
    <source>
        <dbReference type="Google" id="ProtNLM"/>
    </source>
</evidence>
<feature type="chain" id="PRO_5012761259" description="Tetratricopeptide repeat protein" evidence="2">
    <location>
        <begin position="21"/>
        <end position="269"/>
    </location>
</feature>
<protein>
    <recommendedName>
        <fullName evidence="5">Tetratricopeptide repeat protein</fullName>
    </recommendedName>
</protein>
<sequence length="269" mass="29126">MRLVLLLWAALLLTPFAAHAKAPSAKELVKQAERLYDQKKYVEAAEALEKANEQAPDSRLVYNIARAYDQAGRAREAISYYEQYMTDGEDAQLRKRARSAVDRLRLQQQKEEEAAAAAEAERKRLQEEAEAAQRRVEAEREAARQAEATNQLRLEEAHQDALAARKRTQITSFALGGLAVAGVGVGIAFGVQAANARADFNNAQDLDTKLAARTATRSNALLADIGYGVGIVSAVAAVLLYPRQPVPVAGQARLISAPRGSGAGVEVSF</sequence>
<keyword evidence="2" id="KW-0732">Signal</keyword>